<name>A0AAU8BQK5_9VIBR</name>
<reference evidence="2" key="1">
    <citation type="submission" date="2023-01" db="EMBL/GenBank/DDBJ databases">
        <title>Vibrio sp. CB1-14 genome sequencing.</title>
        <authorList>
            <person name="Otstavnykh N."/>
            <person name="Isaeva M."/>
            <person name="Meleshko D."/>
        </authorList>
    </citation>
    <scope>NUCLEOTIDE SEQUENCE</scope>
    <source>
        <strain evidence="2">CB1-14</strain>
    </source>
</reference>
<accession>A0AAU8BQK5</accession>
<keyword evidence="1" id="KW-1133">Transmembrane helix</keyword>
<dbReference type="KEGG" id="vck:PG915_21170"/>
<keyword evidence="1" id="KW-0812">Transmembrane</keyword>
<dbReference type="RefSeq" id="WP_353498976.1">
    <property type="nucleotide sequence ID" value="NZ_CP115921.1"/>
</dbReference>
<dbReference type="EMBL" id="CP115921">
    <property type="protein sequence ID" value="XCD17802.1"/>
    <property type="molecule type" value="Genomic_DNA"/>
</dbReference>
<dbReference type="AlphaFoldDB" id="A0AAU8BQK5"/>
<keyword evidence="1" id="KW-0472">Membrane</keyword>
<protein>
    <submittedName>
        <fullName evidence="2">DUF4381 domain-containing protein</fullName>
    </submittedName>
</protein>
<organism evidence="2">
    <name type="scientific">Vibrio chaetopteri</name>
    <dbReference type="NCBI Taxonomy" id="3016528"/>
    <lineage>
        <taxon>Bacteria</taxon>
        <taxon>Pseudomonadati</taxon>
        <taxon>Pseudomonadota</taxon>
        <taxon>Gammaproteobacteria</taxon>
        <taxon>Vibrionales</taxon>
        <taxon>Vibrionaceae</taxon>
        <taxon>Vibrio</taxon>
    </lineage>
</organism>
<gene>
    <name evidence="2" type="ORF">PG915_21170</name>
</gene>
<proteinExistence type="predicted"/>
<evidence type="ECO:0000313" key="2">
    <source>
        <dbReference type="EMBL" id="XCD17802.1"/>
    </source>
</evidence>
<dbReference type="Pfam" id="PF14316">
    <property type="entry name" value="DUF4381"/>
    <property type="match status" value="1"/>
</dbReference>
<dbReference type="InterPro" id="IPR025489">
    <property type="entry name" value="DUF4381"/>
</dbReference>
<evidence type="ECO:0000256" key="1">
    <source>
        <dbReference type="SAM" id="Phobius"/>
    </source>
</evidence>
<sequence>MNASTQTHPLPLQPLHLPEAPGMWPLPWGYWAILATIIITALLLIWLTRHYKHKTRAKKAAIKLIETHSGSSPSSAIEIVRQAALSYFPREDIAKLSGEQWLAFLDSQLDDPRFKAKALQWQHVLYRKAVSSKETDHALVNDCVHWVQHALPPKRKFRNWKQS</sequence>
<feature type="transmembrane region" description="Helical" evidence="1">
    <location>
        <begin position="28"/>
        <end position="48"/>
    </location>
</feature>